<proteinExistence type="predicted"/>
<dbReference type="KEGG" id="dgo:DGo_PB0144"/>
<keyword evidence="2" id="KW-1185">Reference proteome</keyword>
<dbReference type="AlphaFoldDB" id="H8H1L6"/>
<dbReference type="PATRIC" id="fig|745776.4.peg.3524"/>
<accession>H8H1L6</accession>
<reference evidence="1 2" key="1">
    <citation type="journal article" date="2012" name="PLoS ONE">
        <title>Genome sequence and transcriptome analysis of the radioresistant bacterium Deinococcus gobiensis: insights into the extreme environmental adaptations.</title>
        <authorList>
            <person name="Yuan M."/>
            <person name="Chen M."/>
            <person name="Zhang W."/>
            <person name="Lu W."/>
            <person name="Wang J."/>
            <person name="Yang M."/>
            <person name="Zhao P."/>
            <person name="Tang R."/>
            <person name="Li X."/>
            <person name="Hao Y."/>
            <person name="Zhou Z."/>
            <person name="Zhan Y."/>
            <person name="Yu H."/>
            <person name="Teng C."/>
            <person name="Yan Y."/>
            <person name="Ping S."/>
            <person name="Wang Y."/>
            <person name="Lin M."/>
        </authorList>
    </citation>
    <scope>NUCLEOTIDE SEQUENCE [LARGE SCALE GENOMIC DNA]</scope>
    <source>
        <strain evidence="2">DSM 21396 / JCM 16679 / CGMCC 1.7299 / I-0</strain>
        <plasmid evidence="1">P2</plasmid>
    </source>
</reference>
<gene>
    <name evidence="1" type="ordered locus">DGo_PB0144</name>
</gene>
<keyword evidence="1" id="KW-0614">Plasmid</keyword>
<dbReference type="RefSeq" id="WP_014686509.1">
    <property type="nucleotide sequence ID" value="NC_017791.1"/>
</dbReference>
<protein>
    <submittedName>
        <fullName evidence="1">Uncharacterized protein</fullName>
    </submittedName>
</protein>
<dbReference type="HOGENOM" id="CLU_2000156_0_0_0"/>
<evidence type="ECO:0000313" key="1">
    <source>
        <dbReference type="EMBL" id="AFD27413.1"/>
    </source>
</evidence>
<sequence>MSTTYHEATLGSYDTRFVAWAEGEHLLISARHATDAERPVPGCALNDDQARQLLAHLHSGLRFSLEGVSGAVELFAWGNIHLQNSAVEGRAALGMTSYDLRGGHAGLAQLMRRAMKDRTLPENT</sequence>
<dbReference type="EMBL" id="CP002193">
    <property type="protein sequence ID" value="AFD27413.1"/>
    <property type="molecule type" value="Genomic_DNA"/>
</dbReference>
<evidence type="ECO:0000313" key="2">
    <source>
        <dbReference type="Proteomes" id="UP000007575"/>
    </source>
</evidence>
<geneLocation type="plasmid" evidence="1 2">
    <name>P2</name>
</geneLocation>
<name>H8H1L6_DEIGI</name>
<dbReference type="Proteomes" id="UP000007575">
    <property type="component" value="Plasmid P2"/>
</dbReference>
<organism evidence="1 2">
    <name type="scientific">Deinococcus gobiensis (strain DSM 21396 / JCM 16679 / CGMCC 1.7299 / I-0)</name>
    <dbReference type="NCBI Taxonomy" id="745776"/>
    <lineage>
        <taxon>Bacteria</taxon>
        <taxon>Thermotogati</taxon>
        <taxon>Deinococcota</taxon>
        <taxon>Deinococci</taxon>
        <taxon>Deinococcales</taxon>
        <taxon>Deinococcaceae</taxon>
        <taxon>Deinococcus</taxon>
    </lineage>
</organism>